<protein>
    <recommendedName>
        <fullName evidence="3">Phage virion morphogenesis protein</fullName>
    </recommendedName>
</protein>
<reference evidence="2" key="2">
    <citation type="journal article" date="2011" name="Stand. Genomic Sci.">
        <title>Complete genome sequence of Weeksella virosa type strain (9751T).</title>
        <authorList>
            <person name="Lang E."/>
            <person name="Teshima H."/>
            <person name="Lucas S."/>
            <person name="Lapidus A."/>
            <person name="Hammon N."/>
            <person name="Deshpande S."/>
            <person name="Nolan M."/>
            <person name="Cheng J."/>
            <person name="Pitluck S."/>
            <person name="Liolios K."/>
            <person name="Pagani I."/>
            <person name="Mikhailova N."/>
            <person name="Ivanova N."/>
            <person name="Mavromatis K."/>
            <person name="Pati A."/>
            <person name="Tapia R."/>
            <person name="Han C."/>
            <person name="Goodwin L."/>
            <person name="Chen A."/>
            <person name="Palaniappan K."/>
            <person name="Land M."/>
            <person name="Hauser L."/>
            <person name="Chang Y."/>
            <person name="Jeffries C."/>
            <person name="Brambilla E."/>
            <person name="Kopitz M."/>
            <person name="Rohde M."/>
            <person name="Goker M."/>
            <person name="Tindall B."/>
            <person name="Detter J."/>
            <person name="Woyke T."/>
            <person name="Bristow J."/>
            <person name="Eisen J."/>
            <person name="Markowitz V."/>
            <person name="Hugenholtz P."/>
            <person name="Klenk H."/>
            <person name="Kyrpides N."/>
        </authorList>
    </citation>
    <scope>NUCLEOTIDE SEQUENCE [LARGE SCALE GENOMIC DNA]</scope>
    <source>
        <strain evidence="2">ATCC 43766 / DSM 16922 / JCM 21250 / NBRC 16016 / NCTC 11634 / CL345/78</strain>
    </source>
</reference>
<accession>F0NXQ5</accession>
<organism evidence="1 2">
    <name type="scientific">Weeksella virosa (strain ATCC 43766 / DSM 16922 / JCM 21250 / CCUG 30538 / CDC 9751 / IAM 14551 / NBRC 16016 / NCTC 11634 / CL345/78)</name>
    <dbReference type="NCBI Taxonomy" id="865938"/>
    <lineage>
        <taxon>Bacteria</taxon>
        <taxon>Pseudomonadati</taxon>
        <taxon>Bacteroidota</taxon>
        <taxon>Flavobacteriia</taxon>
        <taxon>Flavobacteriales</taxon>
        <taxon>Weeksellaceae</taxon>
        <taxon>Weeksella</taxon>
    </lineage>
</organism>
<name>F0NXQ5_WEEVC</name>
<gene>
    <name evidence="1" type="ordered locus">Weevi_0240</name>
</gene>
<evidence type="ECO:0000313" key="1">
    <source>
        <dbReference type="EMBL" id="ADX66962.1"/>
    </source>
</evidence>
<dbReference type="EMBL" id="CP002455">
    <property type="protein sequence ID" value="ADX66962.1"/>
    <property type="molecule type" value="Genomic_DNA"/>
</dbReference>
<sequence>MDIKAYLEMLKKIRVEATDIMSIPIFQKIAEQTERSMKIRIFENGKATNNSEIGKYSEKPMRVSQNQFINKSNFIPTGRGKKTAEMKGGYKELRQKQGLKSDTVNLEYTGELRHSISAKAHSHGFKIGFTNRKNSKKAKHLEYKYKKNVFQLTEPEKKQITKAITEESKKIHNKFK</sequence>
<proteinExistence type="predicted"/>
<dbReference type="AlphaFoldDB" id="F0NXQ5"/>
<dbReference type="Proteomes" id="UP000008641">
    <property type="component" value="Chromosome"/>
</dbReference>
<dbReference type="HOGENOM" id="CLU_1524529_0_0_10"/>
<keyword evidence="2" id="KW-1185">Reference proteome</keyword>
<evidence type="ECO:0000313" key="2">
    <source>
        <dbReference type="Proteomes" id="UP000008641"/>
    </source>
</evidence>
<reference evidence="1 2" key="1">
    <citation type="journal article" date="2011" name="Stand. Genomic Sci.">
        <title>Complete genome sequence of Weeksella virosa type strain (9751).</title>
        <authorList>
            <person name="Lang E."/>
            <person name="Teshima H."/>
            <person name="Lucas S."/>
            <person name="Lapidus A."/>
            <person name="Hammon N."/>
            <person name="Deshpande S."/>
            <person name="Nolan M."/>
            <person name="Cheng J.F."/>
            <person name="Pitluck S."/>
            <person name="Liolios K."/>
            <person name="Pagani I."/>
            <person name="Mikhailova N."/>
            <person name="Ivanova N."/>
            <person name="Mavromatis K."/>
            <person name="Pati A."/>
            <person name="Tapia R."/>
            <person name="Han C."/>
            <person name="Goodwin L."/>
            <person name="Chen A."/>
            <person name="Palaniappan K."/>
            <person name="Land M."/>
            <person name="Hauser L."/>
            <person name="Chang Y.J."/>
            <person name="Jeffries C.D."/>
            <person name="Brambilla E.M."/>
            <person name="Kopitz M."/>
            <person name="Rohde M."/>
            <person name="Goker M."/>
            <person name="Tindall B.J."/>
            <person name="Detter J.C."/>
            <person name="Woyke T."/>
            <person name="Bristow J."/>
            <person name="Eisen J.A."/>
            <person name="Markowitz V."/>
            <person name="Hugenholtz P."/>
            <person name="Klenk H.P."/>
            <person name="Kyrpides N.C."/>
        </authorList>
    </citation>
    <scope>NUCLEOTIDE SEQUENCE [LARGE SCALE GENOMIC DNA]</scope>
    <source>
        <strain evidence="2">ATCC 43766 / DSM 16922 / JCM 21250 / NBRC 16016 / NCTC 11634 / CL345/78</strain>
    </source>
</reference>
<dbReference type="KEGG" id="wvi:Weevi_0240"/>
<dbReference type="STRING" id="865938.Weevi_0240"/>
<dbReference type="RefSeq" id="WP_013597354.1">
    <property type="nucleotide sequence ID" value="NC_015144.1"/>
</dbReference>
<evidence type="ECO:0008006" key="3">
    <source>
        <dbReference type="Google" id="ProtNLM"/>
    </source>
</evidence>